<dbReference type="Gene3D" id="1.10.10.1150">
    <property type="entry name" value="Coenzyme PQQ synthesis protein D (PqqD)"/>
    <property type="match status" value="1"/>
</dbReference>
<sequence length="94" mass="10895">MENKILLEDVVIQNKEIDATDLNGEKVMMNLDKGQYFMLNEVASRIWDITDEPTKVSEIISTLLEEYEIDNETCEKTVIEFLSKLNNVDLIVKK</sequence>
<dbReference type="AlphaFoldDB" id="A0A6I1MLE1"/>
<keyword evidence="2" id="KW-1185">Reference proteome</keyword>
<protein>
    <submittedName>
        <fullName evidence="1">Lasso peptide biosynthesis PqqD family chaperone</fullName>
    </submittedName>
</protein>
<dbReference type="InterPro" id="IPR008792">
    <property type="entry name" value="PQQD"/>
</dbReference>
<evidence type="ECO:0000313" key="1">
    <source>
        <dbReference type="EMBL" id="MPQ44225.1"/>
    </source>
</evidence>
<comment type="caution">
    <text evidence="1">The sequence shown here is derived from an EMBL/GenBank/DDBJ whole genome shotgun (WGS) entry which is preliminary data.</text>
</comment>
<proteinExistence type="predicted"/>
<gene>
    <name evidence="1" type="ORF">GBZ86_10680</name>
</gene>
<dbReference type="InterPro" id="IPR041881">
    <property type="entry name" value="PqqD_sf"/>
</dbReference>
<accession>A0A6I1MLE1</accession>
<dbReference type="Proteomes" id="UP000430345">
    <property type="component" value="Unassembled WGS sequence"/>
</dbReference>
<name>A0A6I1MLE1_9CLOT</name>
<evidence type="ECO:0000313" key="2">
    <source>
        <dbReference type="Proteomes" id="UP000430345"/>
    </source>
</evidence>
<organism evidence="1 2">
    <name type="scientific">Clostridium tarantellae</name>
    <dbReference type="NCBI Taxonomy" id="39493"/>
    <lineage>
        <taxon>Bacteria</taxon>
        <taxon>Bacillati</taxon>
        <taxon>Bacillota</taxon>
        <taxon>Clostridia</taxon>
        <taxon>Eubacteriales</taxon>
        <taxon>Clostridiaceae</taxon>
        <taxon>Clostridium</taxon>
    </lineage>
</organism>
<reference evidence="1 2" key="1">
    <citation type="submission" date="2019-10" db="EMBL/GenBank/DDBJ databases">
        <title>The Genome Sequence of Clostridium tarantellae Isolated from Fish Brain.</title>
        <authorList>
            <person name="Bano L."/>
            <person name="Kiel M."/>
            <person name="Sales G."/>
            <person name="Doxey A.C."/>
            <person name="Mansfield M.J."/>
            <person name="Schiavone M."/>
            <person name="Rossetto O."/>
            <person name="Pirazzini M."/>
            <person name="Dobrindt U."/>
            <person name="Montecucco C."/>
        </authorList>
    </citation>
    <scope>NUCLEOTIDE SEQUENCE [LARGE SCALE GENOMIC DNA]</scope>
    <source>
        <strain evidence="1 2">DSM 3997</strain>
    </source>
</reference>
<dbReference type="EMBL" id="WHJC01000171">
    <property type="protein sequence ID" value="MPQ44225.1"/>
    <property type="molecule type" value="Genomic_DNA"/>
</dbReference>
<dbReference type="NCBIfam" id="NF033536">
    <property type="entry name" value="lasso_PqqD_Bac"/>
    <property type="match status" value="1"/>
</dbReference>
<dbReference type="Pfam" id="PF05402">
    <property type="entry name" value="PqqD"/>
    <property type="match status" value="1"/>
</dbReference>
<dbReference type="OrthoDB" id="1495225at2"/>